<keyword evidence="3" id="KW-1185">Reference proteome</keyword>
<evidence type="ECO:0000313" key="3">
    <source>
        <dbReference type="Proteomes" id="UP000659223"/>
    </source>
</evidence>
<gene>
    <name evidence="2" type="ORF">GCM10010324_10850</name>
</gene>
<protein>
    <submittedName>
        <fullName evidence="2">Uncharacterized protein</fullName>
    </submittedName>
</protein>
<comment type="caution">
    <text evidence="2">The sequence shown here is derived from an EMBL/GenBank/DDBJ whole genome shotgun (WGS) entry which is preliminary data.</text>
</comment>
<accession>A0ABQ2Y8B2</accession>
<proteinExistence type="predicted"/>
<name>A0ABQ2Y8B2_9ACTN</name>
<dbReference type="Proteomes" id="UP000659223">
    <property type="component" value="Unassembled WGS sequence"/>
</dbReference>
<evidence type="ECO:0000256" key="1">
    <source>
        <dbReference type="SAM" id="MobiDB-lite"/>
    </source>
</evidence>
<feature type="region of interest" description="Disordered" evidence="1">
    <location>
        <begin position="68"/>
        <end position="87"/>
    </location>
</feature>
<evidence type="ECO:0000313" key="2">
    <source>
        <dbReference type="EMBL" id="GGX67386.1"/>
    </source>
</evidence>
<sequence>MIVEGLIPIWHAHTPRRFDPGSRKRAGRLLAAIASLALTAALLAGGAQPAAAAPAKAAPKRYGACTATALGSGSGSGPTARHGPAPR</sequence>
<organism evidence="2 3">
    <name type="scientific">Streptomyces hiroshimensis</name>
    <dbReference type="NCBI Taxonomy" id="66424"/>
    <lineage>
        <taxon>Bacteria</taxon>
        <taxon>Bacillati</taxon>
        <taxon>Actinomycetota</taxon>
        <taxon>Actinomycetes</taxon>
        <taxon>Kitasatosporales</taxon>
        <taxon>Streptomycetaceae</taxon>
        <taxon>Streptomyces</taxon>
    </lineage>
</organism>
<reference evidence="3" key="1">
    <citation type="journal article" date="2019" name="Int. J. Syst. Evol. Microbiol.">
        <title>The Global Catalogue of Microorganisms (GCM) 10K type strain sequencing project: providing services to taxonomists for standard genome sequencing and annotation.</title>
        <authorList>
            <consortium name="The Broad Institute Genomics Platform"/>
            <consortium name="The Broad Institute Genome Sequencing Center for Infectious Disease"/>
            <person name="Wu L."/>
            <person name="Ma J."/>
        </authorList>
    </citation>
    <scope>NUCLEOTIDE SEQUENCE [LARGE SCALE GENOMIC DNA]</scope>
    <source>
        <strain evidence="3">JCM 4586</strain>
    </source>
</reference>
<dbReference type="EMBL" id="BMUT01000001">
    <property type="protein sequence ID" value="GGX67386.1"/>
    <property type="molecule type" value="Genomic_DNA"/>
</dbReference>